<dbReference type="InterPro" id="IPR051168">
    <property type="entry name" value="AASS"/>
</dbReference>
<dbReference type="Pfam" id="PF16653">
    <property type="entry name" value="Sacchrp_dh_C"/>
    <property type="match status" value="1"/>
</dbReference>
<evidence type="ECO:0000259" key="3">
    <source>
        <dbReference type="Pfam" id="PF16653"/>
    </source>
</evidence>
<organism evidence="4 5">
    <name type="scientific">Kordiimonas lacus</name>
    <dbReference type="NCBI Taxonomy" id="637679"/>
    <lineage>
        <taxon>Bacteria</taxon>
        <taxon>Pseudomonadati</taxon>
        <taxon>Pseudomonadota</taxon>
        <taxon>Alphaproteobacteria</taxon>
        <taxon>Kordiimonadales</taxon>
        <taxon>Kordiimonadaceae</taxon>
        <taxon>Kordiimonas</taxon>
    </lineage>
</organism>
<dbReference type="InterPro" id="IPR005097">
    <property type="entry name" value="Sacchrp_dh_NADP-bd"/>
</dbReference>
<dbReference type="GO" id="GO:0005737">
    <property type="term" value="C:cytoplasm"/>
    <property type="evidence" value="ECO:0007669"/>
    <property type="project" value="TreeGrafter"/>
</dbReference>
<accession>A0A1G6ZTW4</accession>
<evidence type="ECO:0000313" key="5">
    <source>
        <dbReference type="Proteomes" id="UP000183685"/>
    </source>
</evidence>
<protein>
    <submittedName>
        <fullName evidence="4">Saccharopine dehydrogenase (NADP+, L-glutamate forming)</fullName>
    </submittedName>
</protein>
<dbReference type="SUPFAM" id="SSF55347">
    <property type="entry name" value="Glyceraldehyde-3-phosphate dehydrogenase-like, C-terminal domain"/>
    <property type="match status" value="1"/>
</dbReference>
<dbReference type="PANTHER" id="PTHR11133">
    <property type="entry name" value="SACCHAROPINE DEHYDROGENASE"/>
    <property type="match status" value="1"/>
</dbReference>
<keyword evidence="1" id="KW-0560">Oxidoreductase</keyword>
<dbReference type="SUPFAM" id="SSF51735">
    <property type="entry name" value="NAD(P)-binding Rossmann-fold domains"/>
    <property type="match status" value="1"/>
</dbReference>
<dbReference type="GO" id="GO:0019878">
    <property type="term" value="P:lysine biosynthetic process via aminoadipic acid"/>
    <property type="evidence" value="ECO:0007669"/>
    <property type="project" value="TreeGrafter"/>
</dbReference>
<evidence type="ECO:0000313" key="4">
    <source>
        <dbReference type="EMBL" id="SDE05989.1"/>
    </source>
</evidence>
<dbReference type="STRING" id="637679.GCA_001550055_01906"/>
<keyword evidence="5" id="KW-1185">Reference proteome</keyword>
<evidence type="ECO:0000256" key="1">
    <source>
        <dbReference type="ARBA" id="ARBA00023002"/>
    </source>
</evidence>
<dbReference type="RefSeq" id="WP_068304283.1">
    <property type="nucleotide sequence ID" value="NZ_FNAK01000004.1"/>
</dbReference>
<name>A0A1G6ZTW4_9PROT</name>
<feature type="domain" description="Saccharopine dehydrogenase NADP binding" evidence="2">
    <location>
        <begin position="7"/>
        <end position="125"/>
    </location>
</feature>
<proteinExistence type="predicted"/>
<dbReference type="PANTHER" id="PTHR11133:SF22">
    <property type="entry name" value="ALPHA-AMINOADIPIC SEMIALDEHYDE SYNTHASE, MITOCHONDRIAL"/>
    <property type="match status" value="1"/>
</dbReference>
<dbReference type="Gene3D" id="3.30.360.10">
    <property type="entry name" value="Dihydrodipicolinate Reductase, domain 2"/>
    <property type="match status" value="1"/>
</dbReference>
<dbReference type="Proteomes" id="UP000183685">
    <property type="component" value="Unassembled WGS sequence"/>
</dbReference>
<feature type="domain" description="Saccharopine dehydrogenase-like C-terminal" evidence="3">
    <location>
        <begin position="131"/>
        <end position="378"/>
    </location>
</feature>
<dbReference type="EMBL" id="FNAK01000004">
    <property type="protein sequence ID" value="SDE05989.1"/>
    <property type="molecule type" value="Genomic_DNA"/>
</dbReference>
<dbReference type="InterPro" id="IPR032095">
    <property type="entry name" value="Sacchrp_dh-like_C"/>
</dbReference>
<dbReference type="InterPro" id="IPR036291">
    <property type="entry name" value="NAD(P)-bd_dom_sf"/>
</dbReference>
<dbReference type="Gene3D" id="3.40.50.720">
    <property type="entry name" value="NAD(P)-binding Rossmann-like Domain"/>
    <property type="match status" value="1"/>
</dbReference>
<reference evidence="4 5" key="1">
    <citation type="submission" date="2016-10" db="EMBL/GenBank/DDBJ databases">
        <authorList>
            <person name="de Groot N.N."/>
        </authorList>
    </citation>
    <scope>NUCLEOTIDE SEQUENCE [LARGE SCALE GENOMIC DNA]</scope>
    <source>
        <strain evidence="4 5">CGMCC 1.9109</strain>
    </source>
</reference>
<gene>
    <name evidence="4" type="ORF">SAMN04488071_1949</name>
</gene>
<dbReference type="GO" id="GO:0004753">
    <property type="term" value="F:saccharopine dehydrogenase activity"/>
    <property type="evidence" value="ECO:0007669"/>
    <property type="project" value="TreeGrafter"/>
</dbReference>
<dbReference type="AlphaFoldDB" id="A0A1G6ZTW4"/>
<dbReference type="Pfam" id="PF03435">
    <property type="entry name" value="Sacchrp_dh_NADP"/>
    <property type="match status" value="1"/>
</dbReference>
<sequence>MTAHKHIHWIGAGLASGPGLIALASELDGVILWDMSDERAKMLQAQMPEGKSFGFSTLDLGDRGSVENFKNHVNKGDVIVSMLPATLHIVMADIALETEAHLVTSSYVDEAMAALDAAAKRHGLSFVNEVGLDPGIDHLFAHILVNAAREAGVLDKGYEIDFVSHCGGIPAAKTDFTYKFSWTPFGVLKALTNPARCIEDGEEKLVEKVWHAVSELDIHGEKFEIYPNRNSLPYVKEYGLDAETNLKTFVRGTIRQAGWKKAWAHIFTQVETSDADSLKALSEKLWREYGYSDGEEDRVVMFLALTARDTEGNIVWSGSLALDEVGSGWQTAMARTVSLTVAQAVKATLRGAFEPGVHAALTDAEEAKIWLRGLRDAGVTLRAENVEIQE</sequence>
<evidence type="ECO:0000259" key="2">
    <source>
        <dbReference type="Pfam" id="PF03435"/>
    </source>
</evidence>
<dbReference type="OrthoDB" id="973788at2"/>